<sequence>MEVMEQALAQLPDPPKWSLKEELIAPPDKTRLSEAELSFPICAAIQVGLVSLLSEAGIIFHTVVGHGGEIGAAYAVGKISAEDAVKIAYYRGIACRLVIGLDGARGAMIAVGFGYVEGLDFCSSAQMKCRLTVAASNSPKSVTLPGDEDAVFEAKKMLDDRGLFNRVLKVGKTNSVTAWVSSVYDDSGTITDALEAAVDDGRGALNLILEVGPHPALRGPTLKTLRTKIGYEIPYSGVLDRKADDITALSNALGLQMPLRPTTRECLDMAIDLVKPGALRDFGKVIEKHANSRNCGVHATWGGHGINTEFHPPPWIPHYGKSKVPGVCKPGMTFTIEPILTLGKPREIYWPDDWTNVTVDGKRTAQFEHTLLVTETGVEVLTARLKYSPGGPIPIPTPDKGNGA</sequence>
<organism evidence="1 2">
    <name type="scientific">Aspergillus melleus</name>
    <dbReference type="NCBI Taxonomy" id="138277"/>
    <lineage>
        <taxon>Eukaryota</taxon>
        <taxon>Fungi</taxon>
        <taxon>Dikarya</taxon>
        <taxon>Ascomycota</taxon>
        <taxon>Pezizomycotina</taxon>
        <taxon>Eurotiomycetes</taxon>
        <taxon>Eurotiomycetidae</taxon>
        <taxon>Eurotiales</taxon>
        <taxon>Aspergillaceae</taxon>
        <taxon>Aspergillus</taxon>
        <taxon>Aspergillus subgen. Circumdati</taxon>
    </lineage>
</organism>
<dbReference type="Proteomes" id="UP001177260">
    <property type="component" value="Unassembled WGS sequence"/>
</dbReference>
<dbReference type="EMBL" id="JAOPJF010000006">
    <property type="protein sequence ID" value="KAK1148717.1"/>
    <property type="molecule type" value="Genomic_DNA"/>
</dbReference>
<protein>
    <submittedName>
        <fullName evidence="1">Uncharacterized protein</fullName>
    </submittedName>
</protein>
<gene>
    <name evidence="1" type="ORF">N8T08_008602</name>
</gene>
<keyword evidence="2" id="KW-1185">Reference proteome</keyword>
<evidence type="ECO:0000313" key="2">
    <source>
        <dbReference type="Proteomes" id="UP001177260"/>
    </source>
</evidence>
<name>A0ACC3BEE0_9EURO</name>
<comment type="caution">
    <text evidence="1">The sequence shown here is derived from an EMBL/GenBank/DDBJ whole genome shotgun (WGS) entry which is preliminary data.</text>
</comment>
<accession>A0ACC3BEE0</accession>
<proteinExistence type="predicted"/>
<reference evidence="1 2" key="1">
    <citation type="journal article" date="2023" name="ACS Omega">
        <title>Identification of the Neoaspergillic Acid Biosynthesis Gene Cluster by Establishing an In Vitro CRISPR-Ribonucleoprotein Genetic System in Aspergillus melleus.</title>
        <authorList>
            <person name="Yuan B."/>
            <person name="Grau M.F."/>
            <person name="Murata R.M."/>
            <person name="Torok T."/>
            <person name="Venkateswaran K."/>
            <person name="Stajich J.E."/>
            <person name="Wang C.C.C."/>
        </authorList>
    </citation>
    <scope>NUCLEOTIDE SEQUENCE [LARGE SCALE GENOMIC DNA]</scope>
    <source>
        <strain evidence="1 2">IMV 1140</strain>
    </source>
</reference>
<evidence type="ECO:0000313" key="1">
    <source>
        <dbReference type="EMBL" id="KAK1148717.1"/>
    </source>
</evidence>